<dbReference type="NCBIfam" id="TIGR01695">
    <property type="entry name" value="murJ_mviN"/>
    <property type="match status" value="1"/>
</dbReference>
<dbReference type="HAMAP" id="MF_02078">
    <property type="entry name" value="MurJ_MviN"/>
    <property type="match status" value="1"/>
</dbReference>
<keyword evidence="10 11" id="KW-0813">Transport</keyword>
<dbReference type="GO" id="GO:0034204">
    <property type="term" value="P:lipid translocation"/>
    <property type="evidence" value="ECO:0007669"/>
    <property type="project" value="TreeGrafter"/>
</dbReference>
<dbReference type="PIRSF" id="PIRSF002869">
    <property type="entry name" value="MviN"/>
    <property type="match status" value="1"/>
</dbReference>
<comment type="similarity">
    <text evidence="9 10 11">Belongs to the MurJ/MviN family.</text>
</comment>
<feature type="transmembrane region" description="Helical" evidence="10">
    <location>
        <begin position="445"/>
        <end position="467"/>
    </location>
</feature>
<keyword evidence="3 10" id="KW-0812">Transmembrane</keyword>
<dbReference type="PRINTS" id="PR01806">
    <property type="entry name" value="VIRFACTRMVIN"/>
</dbReference>
<dbReference type="GO" id="GO:0015648">
    <property type="term" value="F:lipid-linked peptidoglycan transporter activity"/>
    <property type="evidence" value="ECO:0007669"/>
    <property type="project" value="UniProtKB-UniRule"/>
</dbReference>
<evidence type="ECO:0000256" key="3">
    <source>
        <dbReference type="ARBA" id="ARBA00022692"/>
    </source>
</evidence>
<evidence type="ECO:0000256" key="11">
    <source>
        <dbReference type="PIRNR" id="PIRNR002869"/>
    </source>
</evidence>
<evidence type="ECO:0000256" key="9">
    <source>
        <dbReference type="ARBA" id="ARBA00061532"/>
    </source>
</evidence>
<dbReference type="RefSeq" id="WP_035737640.1">
    <property type="nucleotide sequence ID" value="NZ_JACTRV010000005.1"/>
</dbReference>
<keyword evidence="10 11" id="KW-0961">Cell wall biogenesis/degradation</keyword>
<feature type="transmembrane region" description="Helical" evidence="10">
    <location>
        <begin position="274"/>
        <end position="293"/>
    </location>
</feature>
<evidence type="ECO:0000256" key="7">
    <source>
        <dbReference type="ARBA" id="ARBA00023136"/>
    </source>
</evidence>
<keyword evidence="10" id="KW-0997">Cell inner membrane</keyword>
<dbReference type="GO" id="GO:0071555">
    <property type="term" value="P:cell wall organization"/>
    <property type="evidence" value="ECO:0007669"/>
    <property type="project" value="UniProtKB-UniRule"/>
</dbReference>
<dbReference type="AlphaFoldDB" id="A0AAW3DB24"/>
<feature type="transmembrane region" description="Helical" evidence="10">
    <location>
        <begin position="348"/>
        <end position="370"/>
    </location>
</feature>
<keyword evidence="4 10" id="KW-0133">Cell shape</keyword>
<evidence type="ECO:0000256" key="4">
    <source>
        <dbReference type="ARBA" id="ARBA00022960"/>
    </source>
</evidence>
<reference evidence="12 13" key="1">
    <citation type="submission" date="2014-04" db="EMBL/GenBank/DDBJ databases">
        <authorList>
            <person name="Bishop-Lilly K.A."/>
            <person name="Broomall S.M."/>
            <person name="Chain P.S."/>
            <person name="Chertkov O."/>
            <person name="Coyne S.R."/>
            <person name="Daligault H.E."/>
            <person name="Davenport K.W."/>
            <person name="Erkkila T."/>
            <person name="Frey K.G."/>
            <person name="Gibbons H.S."/>
            <person name="Gu W."/>
            <person name="Jaissle J."/>
            <person name="Johnson S.L."/>
            <person name="Koroleva G.I."/>
            <person name="Ladner J.T."/>
            <person name="Lo C.-C."/>
            <person name="Minogue T.D."/>
            <person name="Munk C."/>
            <person name="Palacios G.F."/>
            <person name="Redden C.L."/>
            <person name="Rosenzweig C.N."/>
            <person name="Scholz M.B."/>
            <person name="Teshima H."/>
            <person name="Xu Y."/>
        </authorList>
    </citation>
    <scope>NUCLEOTIDE SEQUENCE [LARGE SCALE GENOMIC DNA]</scope>
    <source>
        <strain evidence="12 13">FAJ</strain>
    </source>
</reference>
<comment type="subcellular location">
    <subcellularLocation>
        <location evidence="10">Cell inner membrane</location>
        <topology evidence="10">Multi-pass membrane protein</topology>
    </subcellularLocation>
    <subcellularLocation>
        <location evidence="1">Cell membrane</location>
        <topology evidence="1">Multi-pass membrane protein</topology>
    </subcellularLocation>
</comment>
<dbReference type="PANTHER" id="PTHR47019">
    <property type="entry name" value="LIPID II FLIPPASE MURJ"/>
    <property type="match status" value="1"/>
</dbReference>
<accession>A0AAW3DB24</accession>
<evidence type="ECO:0000256" key="10">
    <source>
        <dbReference type="HAMAP-Rule" id="MF_02078"/>
    </source>
</evidence>
<keyword evidence="2 10" id="KW-1003">Cell membrane</keyword>
<dbReference type="PANTHER" id="PTHR47019:SF1">
    <property type="entry name" value="LIPID II FLIPPASE MURJ"/>
    <property type="match status" value="1"/>
</dbReference>
<dbReference type="Pfam" id="PF03023">
    <property type="entry name" value="MurJ"/>
    <property type="match status" value="1"/>
</dbReference>
<comment type="pathway">
    <text evidence="10">Cell wall biogenesis; peptidoglycan biosynthesis.</text>
</comment>
<keyword evidence="5 10" id="KW-0573">Peptidoglycan synthesis</keyword>
<name>A0AAW3DB24_9GAMM</name>
<feature type="transmembrane region" description="Helical" evidence="10">
    <location>
        <begin position="182"/>
        <end position="207"/>
    </location>
</feature>
<feature type="transmembrane region" description="Helical" evidence="10">
    <location>
        <begin position="305"/>
        <end position="328"/>
    </location>
</feature>
<feature type="transmembrane region" description="Helical" evidence="10">
    <location>
        <begin position="129"/>
        <end position="150"/>
    </location>
</feature>
<evidence type="ECO:0000313" key="12">
    <source>
        <dbReference type="EMBL" id="KFJ42670.1"/>
    </source>
</evidence>
<keyword evidence="7 10" id="KW-0472">Membrane</keyword>
<gene>
    <name evidence="12" type="primary">mviN</name>
    <name evidence="10" type="synonym">murJ</name>
    <name evidence="12" type="ORF">DR78_1156</name>
</gene>
<feature type="transmembrane region" description="Helical" evidence="10">
    <location>
        <begin position="411"/>
        <end position="433"/>
    </location>
</feature>
<dbReference type="GO" id="GO:0008360">
    <property type="term" value="P:regulation of cell shape"/>
    <property type="evidence" value="ECO:0007669"/>
    <property type="project" value="UniProtKB-UniRule"/>
</dbReference>
<evidence type="ECO:0000256" key="6">
    <source>
        <dbReference type="ARBA" id="ARBA00022989"/>
    </source>
</evidence>
<protein>
    <recommendedName>
        <fullName evidence="10">Probable lipid II flippase MurJ</fullName>
    </recommendedName>
</protein>
<evidence type="ECO:0000256" key="1">
    <source>
        <dbReference type="ARBA" id="ARBA00004651"/>
    </source>
</evidence>
<dbReference type="EMBL" id="JOUE01000006">
    <property type="protein sequence ID" value="KFJ42670.1"/>
    <property type="molecule type" value="Genomic_DNA"/>
</dbReference>
<organism evidence="12 13">
    <name type="scientific">Francisella philomiragia</name>
    <dbReference type="NCBI Taxonomy" id="28110"/>
    <lineage>
        <taxon>Bacteria</taxon>
        <taxon>Pseudomonadati</taxon>
        <taxon>Pseudomonadota</taxon>
        <taxon>Gammaproteobacteria</taxon>
        <taxon>Thiotrichales</taxon>
        <taxon>Francisellaceae</taxon>
        <taxon>Francisella</taxon>
    </lineage>
</organism>
<evidence type="ECO:0000256" key="5">
    <source>
        <dbReference type="ARBA" id="ARBA00022984"/>
    </source>
</evidence>
<feature type="transmembrane region" description="Helical" evidence="10">
    <location>
        <begin position="238"/>
        <end position="268"/>
    </location>
</feature>
<dbReference type="GO" id="GO:0005886">
    <property type="term" value="C:plasma membrane"/>
    <property type="evidence" value="ECO:0007669"/>
    <property type="project" value="UniProtKB-SubCell"/>
</dbReference>
<evidence type="ECO:0000313" key="13">
    <source>
        <dbReference type="Proteomes" id="UP000029117"/>
    </source>
</evidence>
<sequence length="516" mass="57769">MKKFFSNSLIVSIFLFLSKLLGFVRDLLLASFFGSGSALQAFLVAFRFPEFMRKVTSSGVLTQIVNPYLDGNANDKNKNKKFIITVLYFIALLLLIITVVAIVFSNIWVEVYAYGLVDDSNTLSLVRSMFVIMIPYLLFNGVMGVISAVLNSYSKYLISSILPIVLNIVMIIGIIISPRFSIPIFSVAYAVLLAGVIQVAIGGYSLIKLIGKFKLDKGIVLVKDVRARTFLKRLPSAFFGTAILQINGLIETFFASFLLSGSLAWLYYADRVNQFLYGVFGTAIATVMIPYLISCKKDKQKFFQTLGLIIRFTLIVTVPAVVGLLILAKPVVISLFFYGRFSLQDVDFTYLAMLGYLVSLFCFVLVRVIVSALYTQNKTSIVFYIGLICLIITIVADMIIVNLFVSDDHAFLYLALVSSFVSLLNLFIQLWVLCDFSFRLFIKSYLHFMTILRITVASICMVLVLKSFNLSDSYWITLSMFDRLKSIALIVCAGVFVYSVIMIILGGLGSFKELKR</sequence>
<evidence type="ECO:0000256" key="2">
    <source>
        <dbReference type="ARBA" id="ARBA00022475"/>
    </source>
</evidence>
<feature type="transmembrane region" description="Helical" evidence="10">
    <location>
        <begin position="382"/>
        <end position="405"/>
    </location>
</feature>
<comment type="caution">
    <text evidence="12">The sequence shown here is derived from an EMBL/GenBank/DDBJ whole genome shotgun (WGS) entry which is preliminary data.</text>
</comment>
<evidence type="ECO:0000256" key="8">
    <source>
        <dbReference type="ARBA" id="ARBA00060041"/>
    </source>
</evidence>
<proteinExistence type="inferred from homology"/>
<feature type="transmembrane region" description="Helical" evidence="10">
    <location>
        <begin position="32"/>
        <end position="48"/>
    </location>
</feature>
<feature type="transmembrane region" description="Helical" evidence="10">
    <location>
        <begin position="86"/>
        <end position="109"/>
    </location>
</feature>
<dbReference type="Proteomes" id="UP000029117">
    <property type="component" value="Unassembled WGS sequence"/>
</dbReference>
<keyword evidence="6 10" id="KW-1133">Transmembrane helix</keyword>
<feature type="transmembrane region" description="Helical" evidence="10">
    <location>
        <begin position="487"/>
        <end position="511"/>
    </location>
</feature>
<dbReference type="GO" id="GO:0009252">
    <property type="term" value="P:peptidoglycan biosynthetic process"/>
    <property type="evidence" value="ECO:0007669"/>
    <property type="project" value="UniProtKB-UniRule"/>
</dbReference>
<dbReference type="InterPro" id="IPR004268">
    <property type="entry name" value="MurJ"/>
</dbReference>
<dbReference type="InterPro" id="IPR051050">
    <property type="entry name" value="Lipid_II_flippase_MurJ/MviN"/>
</dbReference>
<feature type="transmembrane region" description="Helical" evidence="10">
    <location>
        <begin position="157"/>
        <end position="176"/>
    </location>
</feature>
<comment type="function">
    <text evidence="8 10 11">Involved in peptidoglycan biosynthesis. Transports lipid-linked peptidoglycan precursors from the inner to the outer leaflet of the cytoplasmic membrane.</text>
</comment>